<gene>
    <name evidence="2" type="ORF">QJS10_CPA07g00834</name>
</gene>
<feature type="compositionally biased region" description="Polar residues" evidence="1">
    <location>
        <begin position="145"/>
        <end position="158"/>
    </location>
</feature>
<dbReference type="EMBL" id="JAUJYO010000007">
    <property type="protein sequence ID" value="KAK1311627.1"/>
    <property type="molecule type" value="Genomic_DNA"/>
</dbReference>
<evidence type="ECO:0000313" key="3">
    <source>
        <dbReference type="Proteomes" id="UP001180020"/>
    </source>
</evidence>
<proteinExistence type="predicted"/>
<reference evidence="2" key="2">
    <citation type="submission" date="2023-06" db="EMBL/GenBank/DDBJ databases">
        <authorList>
            <person name="Ma L."/>
            <person name="Liu K.-W."/>
            <person name="Li Z."/>
            <person name="Hsiao Y.-Y."/>
            <person name="Qi Y."/>
            <person name="Fu T."/>
            <person name="Tang G."/>
            <person name="Zhang D."/>
            <person name="Sun W.-H."/>
            <person name="Liu D.-K."/>
            <person name="Li Y."/>
            <person name="Chen G.-Z."/>
            <person name="Liu X.-D."/>
            <person name="Liao X.-Y."/>
            <person name="Jiang Y.-T."/>
            <person name="Yu X."/>
            <person name="Hao Y."/>
            <person name="Huang J."/>
            <person name="Zhao X.-W."/>
            <person name="Ke S."/>
            <person name="Chen Y.-Y."/>
            <person name="Wu W.-L."/>
            <person name="Hsu J.-L."/>
            <person name="Lin Y.-F."/>
            <person name="Huang M.-D."/>
            <person name="Li C.-Y."/>
            <person name="Huang L."/>
            <person name="Wang Z.-W."/>
            <person name="Zhao X."/>
            <person name="Zhong W.-Y."/>
            <person name="Peng D.-H."/>
            <person name="Ahmad S."/>
            <person name="Lan S."/>
            <person name="Zhang J.-S."/>
            <person name="Tsai W.-C."/>
            <person name="Van De Peer Y."/>
            <person name="Liu Z.-J."/>
        </authorList>
    </citation>
    <scope>NUCLEOTIDE SEQUENCE</scope>
    <source>
        <strain evidence="2">CP</strain>
        <tissue evidence="2">Leaves</tissue>
    </source>
</reference>
<name>A0AAV9EE37_ACOCL</name>
<dbReference type="AlphaFoldDB" id="A0AAV9EE37"/>
<protein>
    <submittedName>
        <fullName evidence="2">Uncharacterized protein</fullName>
    </submittedName>
</protein>
<dbReference type="Proteomes" id="UP001180020">
    <property type="component" value="Unassembled WGS sequence"/>
</dbReference>
<sequence length="246" mass="28547">MIFSSFRSWSSQCHRPGAGRGWRTTWMGCSLMSGRRRHLSSGRSLDCLRPRRRRRNVSRHCFGIIRWERLFQPLELFNPPFKKSKLNFFGWKNPASHRCLRRDSTCIEKRATTRDDAHQTSSSHLNQSLRRSSIVLGQTVIPTSLTSISPTMGPTQVMTGRERMTRRQEKLRYWRRRERSDDLRVLDEYLGVDGIDTGCDKKETNDVNDGTTAGGLRREDYCRRREEEEEGFLTGGSGVGSLFLKK</sequence>
<organism evidence="2 3">
    <name type="scientific">Acorus calamus</name>
    <name type="common">Sweet flag</name>
    <dbReference type="NCBI Taxonomy" id="4465"/>
    <lineage>
        <taxon>Eukaryota</taxon>
        <taxon>Viridiplantae</taxon>
        <taxon>Streptophyta</taxon>
        <taxon>Embryophyta</taxon>
        <taxon>Tracheophyta</taxon>
        <taxon>Spermatophyta</taxon>
        <taxon>Magnoliopsida</taxon>
        <taxon>Liliopsida</taxon>
        <taxon>Acoraceae</taxon>
        <taxon>Acorus</taxon>
    </lineage>
</organism>
<evidence type="ECO:0000256" key="1">
    <source>
        <dbReference type="SAM" id="MobiDB-lite"/>
    </source>
</evidence>
<keyword evidence="3" id="KW-1185">Reference proteome</keyword>
<comment type="caution">
    <text evidence="2">The sequence shown here is derived from an EMBL/GenBank/DDBJ whole genome shotgun (WGS) entry which is preliminary data.</text>
</comment>
<accession>A0AAV9EE37</accession>
<reference evidence="2" key="1">
    <citation type="journal article" date="2023" name="Nat. Commun.">
        <title>Diploid and tetraploid genomes of Acorus and the evolution of monocots.</title>
        <authorList>
            <person name="Ma L."/>
            <person name="Liu K.W."/>
            <person name="Li Z."/>
            <person name="Hsiao Y.Y."/>
            <person name="Qi Y."/>
            <person name="Fu T."/>
            <person name="Tang G.D."/>
            <person name="Zhang D."/>
            <person name="Sun W.H."/>
            <person name="Liu D.K."/>
            <person name="Li Y."/>
            <person name="Chen G.Z."/>
            <person name="Liu X.D."/>
            <person name="Liao X.Y."/>
            <person name="Jiang Y.T."/>
            <person name="Yu X."/>
            <person name="Hao Y."/>
            <person name="Huang J."/>
            <person name="Zhao X.W."/>
            <person name="Ke S."/>
            <person name="Chen Y.Y."/>
            <person name="Wu W.L."/>
            <person name="Hsu J.L."/>
            <person name="Lin Y.F."/>
            <person name="Huang M.D."/>
            <person name="Li C.Y."/>
            <person name="Huang L."/>
            <person name="Wang Z.W."/>
            <person name="Zhao X."/>
            <person name="Zhong W.Y."/>
            <person name="Peng D.H."/>
            <person name="Ahmad S."/>
            <person name="Lan S."/>
            <person name="Zhang J.S."/>
            <person name="Tsai W.C."/>
            <person name="Van de Peer Y."/>
            <person name="Liu Z.J."/>
        </authorList>
    </citation>
    <scope>NUCLEOTIDE SEQUENCE</scope>
    <source>
        <strain evidence="2">CP</strain>
    </source>
</reference>
<feature type="region of interest" description="Disordered" evidence="1">
    <location>
        <begin position="145"/>
        <end position="164"/>
    </location>
</feature>
<evidence type="ECO:0000313" key="2">
    <source>
        <dbReference type="EMBL" id="KAK1311627.1"/>
    </source>
</evidence>